<organism evidence="1">
    <name type="scientific">viral metagenome</name>
    <dbReference type="NCBI Taxonomy" id="1070528"/>
    <lineage>
        <taxon>unclassified sequences</taxon>
        <taxon>metagenomes</taxon>
        <taxon>organismal metagenomes</taxon>
    </lineage>
</organism>
<dbReference type="EMBL" id="MT141509">
    <property type="protein sequence ID" value="QJA63944.1"/>
    <property type="molecule type" value="Genomic_DNA"/>
</dbReference>
<proteinExistence type="predicted"/>
<protein>
    <submittedName>
        <fullName evidence="1">Uncharacterized protein</fullName>
    </submittedName>
</protein>
<evidence type="ECO:0000313" key="1">
    <source>
        <dbReference type="EMBL" id="QJA63944.1"/>
    </source>
</evidence>
<dbReference type="InterPro" id="IPR038589">
    <property type="entry name" value="Spt4_dom_sf"/>
</dbReference>
<gene>
    <name evidence="1" type="ORF">MM415B00565_0028</name>
</gene>
<accession>A0A6M3J2U1</accession>
<reference evidence="1" key="1">
    <citation type="submission" date="2020-03" db="EMBL/GenBank/DDBJ databases">
        <title>The deep terrestrial virosphere.</title>
        <authorList>
            <person name="Holmfeldt K."/>
            <person name="Nilsson E."/>
            <person name="Simone D."/>
            <person name="Lopez-Fernandez M."/>
            <person name="Wu X."/>
            <person name="de Brujin I."/>
            <person name="Lundin D."/>
            <person name="Andersson A."/>
            <person name="Bertilsson S."/>
            <person name="Dopson M."/>
        </authorList>
    </citation>
    <scope>NUCLEOTIDE SEQUENCE</scope>
    <source>
        <strain evidence="1">MM415B00565</strain>
    </source>
</reference>
<sequence>MKAVKVQFKSCDNCHKVVKSNVRKCPECGKREFTDIYLEEKE</sequence>
<dbReference type="Gene3D" id="2.20.28.90">
    <property type="match status" value="1"/>
</dbReference>
<dbReference type="AlphaFoldDB" id="A0A6M3J2U1"/>
<dbReference type="SUPFAM" id="SSF63393">
    <property type="entry name" value="RNA polymerase subunits"/>
    <property type="match status" value="1"/>
</dbReference>
<name>A0A6M3J2U1_9ZZZZ</name>
<dbReference type="InterPro" id="IPR029040">
    <property type="entry name" value="RPABC4/Spt4"/>
</dbReference>